<sequence>MSANDETKKNQSLDDREELERQSIRDIIDETIREAMNEYRIEEDAEYEAMRREIREIKEDTLRQTEVVQRLREKTRVATEMVVLETELLKAGCEMMESQTRLIENRIRQVERETRQMEEETEFFNEMNRILDRYSMDTSHEVDDVQEGVTQAGAENVSAIP</sequence>
<protein>
    <submittedName>
        <fullName evidence="3">Uncharacterized protein</fullName>
    </submittedName>
</protein>
<organism evidence="3 4">
    <name type="scientific">Schizopora paradoxa</name>
    <dbReference type="NCBI Taxonomy" id="27342"/>
    <lineage>
        <taxon>Eukaryota</taxon>
        <taxon>Fungi</taxon>
        <taxon>Dikarya</taxon>
        <taxon>Basidiomycota</taxon>
        <taxon>Agaricomycotina</taxon>
        <taxon>Agaricomycetes</taxon>
        <taxon>Hymenochaetales</taxon>
        <taxon>Schizoporaceae</taxon>
        <taxon>Schizopora</taxon>
    </lineage>
</organism>
<evidence type="ECO:0000256" key="1">
    <source>
        <dbReference type="SAM" id="Coils"/>
    </source>
</evidence>
<evidence type="ECO:0000256" key="2">
    <source>
        <dbReference type="SAM" id="MobiDB-lite"/>
    </source>
</evidence>
<accession>A0A0H2RRW6</accession>
<dbReference type="AlphaFoldDB" id="A0A0H2RRW6"/>
<feature type="region of interest" description="Disordered" evidence="2">
    <location>
        <begin position="1"/>
        <end position="21"/>
    </location>
</feature>
<keyword evidence="1" id="KW-0175">Coiled coil</keyword>
<reference evidence="3 4" key="1">
    <citation type="submission" date="2015-04" db="EMBL/GenBank/DDBJ databases">
        <title>Complete genome sequence of Schizopora paradoxa KUC8140, a cosmopolitan wood degrader in East Asia.</title>
        <authorList>
            <consortium name="DOE Joint Genome Institute"/>
            <person name="Min B."/>
            <person name="Park H."/>
            <person name="Jang Y."/>
            <person name="Kim J.-J."/>
            <person name="Kim K.H."/>
            <person name="Pangilinan J."/>
            <person name="Lipzen A."/>
            <person name="Riley R."/>
            <person name="Grigoriev I.V."/>
            <person name="Spatafora J.W."/>
            <person name="Choi I.-G."/>
        </authorList>
    </citation>
    <scope>NUCLEOTIDE SEQUENCE [LARGE SCALE GENOMIC DNA]</scope>
    <source>
        <strain evidence="3 4">KUC8140</strain>
    </source>
</reference>
<evidence type="ECO:0000313" key="4">
    <source>
        <dbReference type="Proteomes" id="UP000053477"/>
    </source>
</evidence>
<keyword evidence="4" id="KW-1185">Reference proteome</keyword>
<dbReference type="InParanoid" id="A0A0H2RRW6"/>
<gene>
    <name evidence="3" type="ORF">SCHPADRAFT_939636</name>
</gene>
<dbReference type="EMBL" id="KQ085945">
    <property type="protein sequence ID" value="KLO14347.1"/>
    <property type="molecule type" value="Genomic_DNA"/>
</dbReference>
<name>A0A0H2RRW6_9AGAM</name>
<proteinExistence type="predicted"/>
<dbReference type="Proteomes" id="UP000053477">
    <property type="component" value="Unassembled WGS sequence"/>
</dbReference>
<feature type="coiled-coil region" evidence="1">
    <location>
        <begin position="93"/>
        <end position="127"/>
    </location>
</feature>
<evidence type="ECO:0000313" key="3">
    <source>
        <dbReference type="EMBL" id="KLO14347.1"/>
    </source>
</evidence>